<evidence type="ECO:0000256" key="1">
    <source>
        <dbReference type="SAM" id="Phobius"/>
    </source>
</evidence>
<dbReference type="EMBL" id="CP023777">
    <property type="protein sequence ID" value="ATL47736.1"/>
    <property type="molecule type" value="Genomic_DNA"/>
</dbReference>
<dbReference type="AlphaFoldDB" id="A0A291QUW8"/>
<keyword evidence="1" id="KW-0472">Membrane</keyword>
<dbReference type="Proteomes" id="UP000220133">
    <property type="component" value="Chromosome"/>
</dbReference>
<keyword evidence="1" id="KW-0812">Transmembrane</keyword>
<evidence type="ECO:0000313" key="2">
    <source>
        <dbReference type="EMBL" id="ATL47736.1"/>
    </source>
</evidence>
<feature type="transmembrane region" description="Helical" evidence="1">
    <location>
        <begin position="7"/>
        <end position="31"/>
    </location>
</feature>
<keyword evidence="1" id="KW-1133">Transmembrane helix</keyword>
<name>A0A291QUW8_9BACT</name>
<keyword evidence="3" id="KW-1185">Reference proteome</keyword>
<dbReference type="RefSeq" id="WP_098194113.1">
    <property type="nucleotide sequence ID" value="NZ_CP023777.1"/>
</dbReference>
<organism evidence="2 3">
    <name type="scientific">Chitinophaga caeni</name>
    <dbReference type="NCBI Taxonomy" id="2029983"/>
    <lineage>
        <taxon>Bacteria</taxon>
        <taxon>Pseudomonadati</taxon>
        <taxon>Bacteroidota</taxon>
        <taxon>Chitinophagia</taxon>
        <taxon>Chitinophagales</taxon>
        <taxon>Chitinophagaceae</taxon>
        <taxon>Chitinophaga</taxon>
    </lineage>
</organism>
<accession>A0A291QUW8</accession>
<feature type="transmembrane region" description="Helical" evidence="1">
    <location>
        <begin position="107"/>
        <end position="128"/>
    </location>
</feature>
<sequence>MKTVRWLSGILFWVVRVCAYLYGITVLYAAYNLIFEPATLVLEDNNRFIINYPFTGRAFLLGWLDMAFLCEMFLGIGLYAVFFYLLSNVFKIFRDKPLFTAKGISHLTRFYFANLTVPVAVAILLSFISSELSIMFMIVVLHAILGIFAYFMTAIFKQGYLLQKDQELYI</sequence>
<proteinExistence type="predicted"/>
<dbReference type="KEGG" id="cbae:COR50_11495"/>
<reference evidence="2 3" key="1">
    <citation type="submission" date="2017-10" db="EMBL/GenBank/DDBJ databases">
        <title>Paenichitinophaga pekingensis gen. nov., sp. nov., isolated from activated sludge.</title>
        <authorList>
            <person name="Jin D."/>
            <person name="Kong X."/>
            <person name="Deng Y."/>
            <person name="Bai Z."/>
        </authorList>
    </citation>
    <scope>NUCLEOTIDE SEQUENCE [LARGE SCALE GENOMIC DNA]</scope>
    <source>
        <strain evidence="2 3">13</strain>
    </source>
</reference>
<protein>
    <submittedName>
        <fullName evidence="2">DUF2975 domain-containing protein</fullName>
    </submittedName>
</protein>
<dbReference type="OrthoDB" id="714390at2"/>
<gene>
    <name evidence="2" type="ORF">COR50_11495</name>
</gene>
<feature type="transmembrane region" description="Helical" evidence="1">
    <location>
        <begin position="66"/>
        <end position="86"/>
    </location>
</feature>
<feature type="transmembrane region" description="Helical" evidence="1">
    <location>
        <begin position="134"/>
        <end position="156"/>
    </location>
</feature>
<evidence type="ECO:0000313" key="3">
    <source>
        <dbReference type="Proteomes" id="UP000220133"/>
    </source>
</evidence>